<dbReference type="EnsemblBacteria" id="ABF88836">
    <property type="protein sequence ID" value="ABF88836"/>
    <property type="gene ID" value="MXAN_2163"/>
</dbReference>
<reference evidence="2 3" key="1">
    <citation type="journal article" date="2006" name="Proc. Natl. Acad. Sci. U.S.A.">
        <title>Evolution of sensory complexity recorded in a myxobacterial genome.</title>
        <authorList>
            <person name="Goldman B.S."/>
            <person name="Nierman W.C."/>
            <person name="Kaiser D."/>
            <person name="Slater S.C."/>
            <person name="Durkin A.S."/>
            <person name="Eisen J.A."/>
            <person name="Ronning C.M."/>
            <person name="Barbazuk W.B."/>
            <person name="Blanchard M."/>
            <person name="Field C."/>
            <person name="Halling C."/>
            <person name="Hinkle G."/>
            <person name="Iartchuk O."/>
            <person name="Kim H.S."/>
            <person name="Mackenzie C."/>
            <person name="Madupu R."/>
            <person name="Miller N."/>
            <person name="Shvartsbeyn A."/>
            <person name="Sullivan S.A."/>
            <person name="Vaudin M."/>
            <person name="Wiegand R."/>
            <person name="Kaplan H.B."/>
        </authorList>
    </citation>
    <scope>NUCLEOTIDE SEQUENCE [LARGE SCALE GENOMIC DNA]</scope>
    <source>
        <strain evidence="3">DK1622</strain>
    </source>
</reference>
<sequence>MQRLRSDLGMGVQEVKRFVAQPSWTCRRSRGSGQAWRLFVTRRGGPTHGSSGFRQGRRSR</sequence>
<feature type="region of interest" description="Disordered" evidence="1">
    <location>
        <begin position="40"/>
        <end position="60"/>
    </location>
</feature>
<dbReference type="HOGENOM" id="CLU_2936772_0_0_7"/>
<evidence type="ECO:0000313" key="2">
    <source>
        <dbReference type="EMBL" id="ABF88836.1"/>
    </source>
</evidence>
<dbReference type="EMBL" id="CP000113">
    <property type="protein sequence ID" value="ABF88836.1"/>
    <property type="molecule type" value="Genomic_DNA"/>
</dbReference>
<dbReference type="KEGG" id="mxa:MXAN_2163"/>
<dbReference type="Proteomes" id="UP000002402">
    <property type="component" value="Chromosome"/>
</dbReference>
<gene>
    <name evidence="2" type="ordered locus">MXAN_2163</name>
</gene>
<keyword evidence="3" id="KW-1185">Reference proteome</keyword>
<evidence type="ECO:0000256" key="1">
    <source>
        <dbReference type="SAM" id="MobiDB-lite"/>
    </source>
</evidence>
<organism evidence="2 3">
    <name type="scientific">Myxococcus xanthus (strain DK1622)</name>
    <dbReference type="NCBI Taxonomy" id="246197"/>
    <lineage>
        <taxon>Bacteria</taxon>
        <taxon>Pseudomonadati</taxon>
        <taxon>Myxococcota</taxon>
        <taxon>Myxococcia</taxon>
        <taxon>Myxococcales</taxon>
        <taxon>Cystobacterineae</taxon>
        <taxon>Myxococcaceae</taxon>
        <taxon>Myxococcus</taxon>
    </lineage>
</organism>
<evidence type="ECO:0000313" key="3">
    <source>
        <dbReference type="Proteomes" id="UP000002402"/>
    </source>
</evidence>
<protein>
    <submittedName>
        <fullName evidence="2">Uncharacterized protein</fullName>
    </submittedName>
</protein>
<dbReference type="AlphaFoldDB" id="Q1DAD7"/>
<name>Q1DAD7_MYXXD</name>
<accession>Q1DAD7</accession>
<dbReference type="STRING" id="246197.MXAN_2163"/>
<proteinExistence type="predicted"/>